<accession>A0A0A9RZS2</accession>
<evidence type="ECO:0000313" key="2">
    <source>
        <dbReference type="EMBL" id="JAD95881.1"/>
    </source>
</evidence>
<dbReference type="AlphaFoldDB" id="A0A0A9RZS2"/>
<reference evidence="2" key="1">
    <citation type="submission" date="2014-09" db="EMBL/GenBank/DDBJ databases">
        <authorList>
            <person name="Magalhaes I.L.F."/>
            <person name="Oliveira U."/>
            <person name="Santos F.R."/>
            <person name="Vidigal T.H.D.A."/>
            <person name="Brescovit A.D."/>
            <person name="Santos A.J."/>
        </authorList>
    </citation>
    <scope>NUCLEOTIDE SEQUENCE</scope>
    <source>
        <tissue evidence="2">Shoot tissue taken approximately 20 cm above the soil surface</tissue>
    </source>
</reference>
<feature type="compositionally biased region" description="Low complexity" evidence="1">
    <location>
        <begin position="28"/>
        <end position="40"/>
    </location>
</feature>
<sequence>METNDTGTKNKQLRATLTAPQFKLHLGSHFSHSSHKSPSTPQSPQPKPNLQSTPPPLNTHAWS</sequence>
<feature type="region of interest" description="Disordered" evidence="1">
    <location>
        <begin position="1"/>
        <end position="63"/>
    </location>
</feature>
<dbReference type="EMBL" id="GBRH01202014">
    <property type="protein sequence ID" value="JAD95881.1"/>
    <property type="molecule type" value="Transcribed_RNA"/>
</dbReference>
<feature type="compositionally biased region" description="Pro residues" evidence="1">
    <location>
        <begin position="41"/>
        <end position="57"/>
    </location>
</feature>
<name>A0A0A9RZS2_ARUDO</name>
<proteinExistence type="predicted"/>
<evidence type="ECO:0000256" key="1">
    <source>
        <dbReference type="SAM" id="MobiDB-lite"/>
    </source>
</evidence>
<reference evidence="2" key="2">
    <citation type="journal article" date="2015" name="Data Brief">
        <title>Shoot transcriptome of the giant reed, Arundo donax.</title>
        <authorList>
            <person name="Barrero R.A."/>
            <person name="Guerrero F.D."/>
            <person name="Moolhuijzen P."/>
            <person name="Goolsby J.A."/>
            <person name="Tidwell J."/>
            <person name="Bellgard S.E."/>
            <person name="Bellgard M.I."/>
        </authorList>
    </citation>
    <scope>NUCLEOTIDE SEQUENCE</scope>
    <source>
        <tissue evidence="2">Shoot tissue taken approximately 20 cm above the soil surface</tissue>
    </source>
</reference>
<protein>
    <submittedName>
        <fullName evidence="2">Uncharacterized protein</fullName>
    </submittedName>
</protein>
<feature type="compositionally biased region" description="Polar residues" evidence="1">
    <location>
        <begin position="1"/>
        <end position="19"/>
    </location>
</feature>
<organism evidence="2">
    <name type="scientific">Arundo donax</name>
    <name type="common">Giant reed</name>
    <name type="synonym">Donax arundinaceus</name>
    <dbReference type="NCBI Taxonomy" id="35708"/>
    <lineage>
        <taxon>Eukaryota</taxon>
        <taxon>Viridiplantae</taxon>
        <taxon>Streptophyta</taxon>
        <taxon>Embryophyta</taxon>
        <taxon>Tracheophyta</taxon>
        <taxon>Spermatophyta</taxon>
        <taxon>Magnoliopsida</taxon>
        <taxon>Liliopsida</taxon>
        <taxon>Poales</taxon>
        <taxon>Poaceae</taxon>
        <taxon>PACMAD clade</taxon>
        <taxon>Arundinoideae</taxon>
        <taxon>Arundineae</taxon>
        <taxon>Arundo</taxon>
    </lineage>
</organism>